<name>A0ABS7EFT2_9GAMM</name>
<evidence type="ECO:0000313" key="1">
    <source>
        <dbReference type="EMBL" id="MBW8190646.1"/>
    </source>
</evidence>
<keyword evidence="2" id="KW-1185">Reference proteome</keyword>
<reference evidence="1" key="1">
    <citation type="submission" date="2021-07" db="EMBL/GenBank/DDBJ databases">
        <title>Neiella marina sp. nov., isolated from the intestinal content of sea cucumber Apostichopus japonicus.</title>
        <authorList>
            <person name="Bai X."/>
        </authorList>
    </citation>
    <scope>NUCLEOTIDE SEQUENCE</scope>
    <source>
        <strain evidence="1">126</strain>
    </source>
</reference>
<sequence length="189" mass="21632">MKRPEPPPFAKMIEPSQLLAVAKKANAYQASLECLLPYLCLCTARTPTALKDASGEDSSDYKLMMQGGKSFIRLYIKLRKYDEAVHVDLELPDVLTPAIEQLREIEPNDWEALITRANSQLGDGITLIRLAAQYRYYRTNGGVDFSIIMMIIGRYTYAANHYFPFTLMELQHEFSEWQLQWSPSRGKDS</sequence>
<dbReference type="RefSeq" id="WP_220103332.1">
    <property type="nucleotide sequence ID" value="NZ_JAHZSS010000005.1"/>
</dbReference>
<evidence type="ECO:0000313" key="2">
    <source>
        <dbReference type="Proteomes" id="UP001166251"/>
    </source>
</evidence>
<comment type="caution">
    <text evidence="1">The sequence shown here is derived from an EMBL/GenBank/DDBJ whole genome shotgun (WGS) entry which is preliminary data.</text>
</comment>
<organism evidence="1 2">
    <name type="scientific">Neiella holothuriorum</name>
    <dbReference type="NCBI Taxonomy" id="2870530"/>
    <lineage>
        <taxon>Bacteria</taxon>
        <taxon>Pseudomonadati</taxon>
        <taxon>Pseudomonadota</taxon>
        <taxon>Gammaproteobacteria</taxon>
        <taxon>Alteromonadales</taxon>
        <taxon>Echinimonadaceae</taxon>
        <taxon>Neiella</taxon>
    </lineage>
</organism>
<accession>A0ABS7EFT2</accession>
<gene>
    <name evidence="1" type="ORF">K0504_06310</name>
</gene>
<dbReference type="EMBL" id="JAHZSS010000005">
    <property type="protein sequence ID" value="MBW8190646.1"/>
    <property type="molecule type" value="Genomic_DNA"/>
</dbReference>
<dbReference type="Proteomes" id="UP001166251">
    <property type="component" value="Unassembled WGS sequence"/>
</dbReference>
<protein>
    <submittedName>
        <fullName evidence="1">Uncharacterized protein</fullName>
    </submittedName>
</protein>
<proteinExistence type="predicted"/>